<dbReference type="SUPFAM" id="SSF53850">
    <property type="entry name" value="Periplasmic binding protein-like II"/>
    <property type="match status" value="1"/>
</dbReference>
<dbReference type="InterPro" id="IPR050490">
    <property type="entry name" value="Bact_solute-bd_prot1"/>
</dbReference>
<feature type="signal peptide" evidence="7">
    <location>
        <begin position="1"/>
        <end position="27"/>
    </location>
</feature>
<organism evidence="8 9">
    <name type="scientific">Paenibacillus methanolicus</name>
    <dbReference type="NCBI Taxonomy" id="582686"/>
    <lineage>
        <taxon>Bacteria</taxon>
        <taxon>Bacillati</taxon>
        <taxon>Bacillota</taxon>
        <taxon>Bacilli</taxon>
        <taxon>Bacillales</taxon>
        <taxon>Paenibacillaceae</taxon>
        <taxon>Paenibacillus</taxon>
    </lineage>
</organism>
<keyword evidence="5" id="KW-0449">Lipoprotein</keyword>
<dbReference type="PANTHER" id="PTHR43649:SF33">
    <property type="entry name" value="POLYGALACTURONAN_RHAMNOGALACTURONAN-BINDING PROTEIN YTCQ"/>
    <property type="match status" value="1"/>
</dbReference>
<evidence type="ECO:0000256" key="1">
    <source>
        <dbReference type="ARBA" id="ARBA00022475"/>
    </source>
</evidence>
<keyword evidence="4" id="KW-0564">Palmitate</keyword>
<dbReference type="AlphaFoldDB" id="A0A5S5CKH3"/>
<feature type="chain" id="PRO_5039187943" evidence="7">
    <location>
        <begin position="28"/>
        <end position="455"/>
    </location>
</feature>
<evidence type="ECO:0000256" key="3">
    <source>
        <dbReference type="ARBA" id="ARBA00023136"/>
    </source>
</evidence>
<protein>
    <submittedName>
        <fullName evidence="8">Arabinosaccharide transport system substrate-binding protein</fullName>
    </submittedName>
</protein>
<reference evidence="8 9" key="1">
    <citation type="submission" date="2019-07" db="EMBL/GenBank/DDBJ databases">
        <title>Genomic Encyclopedia of Type Strains, Phase III (KMG-III): the genomes of soil and plant-associated and newly described type strains.</title>
        <authorList>
            <person name="Whitman W."/>
        </authorList>
    </citation>
    <scope>NUCLEOTIDE SEQUENCE [LARGE SCALE GENOMIC DNA]</scope>
    <source>
        <strain evidence="8 9">BL24</strain>
    </source>
</reference>
<keyword evidence="9" id="KW-1185">Reference proteome</keyword>
<comment type="caution">
    <text evidence="8">The sequence shown here is derived from an EMBL/GenBank/DDBJ whole genome shotgun (WGS) entry which is preliminary data.</text>
</comment>
<name>A0A5S5CKH3_9BACL</name>
<keyword evidence="2 7" id="KW-0732">Signal</keyword>
<dbReference type="Gene3D" id="3.40.190.10">
    <property type="entry name" value="Periplasmic binding protein-like II"/>
    <property type="match status" value="1"/>
</dbReference>
<evidence type="ECO:0000256" key="4">
    <source>
        <dbReference type="ARBA" id="ARBA00023139"/>
    </source>
</evidence>
<feature type="region of interest" description="Disordered" evidence="6">
    <location>
        <begin position="27"/>
        <end position="55"/>
    </location>
</feature>
<gene>
    <name evidence="8" type="ORF">BCM02_10113</name>
</gene>
<dbReference type="EMBL" id="VNHS01000001">
    <property type="protein sequence ID" value="TYP78898.1"/>
    <property type="molecule type" value="Genomic_DNA"/>
</dbReference>
<accession>A0A5S5CKH3</accession>
<evidence type="ECO:0000313" key="9">
    <source>
        <dbReference type="Proteomes" id="UP000323257"/>
    </source>
</evidence>
<evidence type="ECO:0000256" key="5">
    <source>
        <dbReference type="ARBA" id="ARBA00023288"/>
    </source>
</evidence>
<dbReference type="Pfam" id="PF01547">
    <property type="entry name" value="SBP_bac_1"/>
    <property type="match status" value="1"/>
</dbReference>
<dbReference type="InterPro" id="IPR006059">
    <property type="entry name" value="SBP"/>
</dbReference>
<evidence type="ECO:0000313" key="8">
    <source>
        <dbReference type="EMBL" id="TYP78898.1"/>
    </source>
</evidence>
<sequence length="455" mass="50965">MRNKSVPMALSAVLLMLTLAGCGNSNGNNNAGKEENAQGQTTTNTGTNQTGTSSTAEPVKLTLWTFVEQHQKFYESMAEMWNQKHPEEPIELEATTIPYDDMHTKLLLALQSGSGAPDLADVEQSKFPNFVKGKPQLVELNDIIEPELPNIVKSRVDIYSSDDKYYGIDFHVGATVMYYNKEILDQAGVNPDDIKLWSDVEKYGKQVLEKTGKPFITFEGNGNWSWWPAISQRNSDQVDQDGNPTVDAQVNIDTMNFFQKLVQEKIAAVAPGVGHDTEEYKGFMNNGGAASVFMPFWFMGRFTDEMPDLKGKMIIRPMPAWEEGGFRSAGMGGTATTITNQSKHIDLAKKFTAFAKLSKEGNIEIWKQLGFDPIRTEVWSDPAMKEANKFTAYFGDDIFDTLLEVKDEINPVNIREISPKVFDVVRNDAIPQIFQQMKDPSTVLKESQEKLVQQK</sequence>
<evidence type="ECO:0000256" key="6">
    <source>
        <dbReference type="SAM" id="MobiDB-lite"/>
    </source>
</evidence>
<dbReference type="PANTHER" id="PTHR43649">
    <property type="entry name" value="ARABINOSE-BINDING PROTEIN-RELATED"/>
    <property type="match status" value="1"/>
</dbReference>
<dbReference type="Proteomes" id="UP000323257">
    <property type="component" value="Unassembled WGS sequence"/>
</dbReference>
<dbReference type="PROSITE" id="PS51257">
    <property type="entry name" value="PROKAR_LIPOPROTEIN"/>
    <property type="match status" value="1"/>
</dbReference>
<evidence type="ECO:0000256" key="2">
    <source>
        <dbReference type="ARBA" id="ARBA00022729"/>
    </source>
</evidence>
<evidence type="ECO:0000256" key="7">
    <source>
        <dbReference type="SAM" id="SignalP"/>
    </source>
</evidence>
<proteinExistence type="predicted"/>
<keyword evidence="1" id="KW-1003">Cell membrane</keyword>
<keyword evidence="3" id="KW-0472">Membrane</keyword>
<dbReference type="RefSeq" id="WP_246183119.1">
    <property type="nucleotide sequence ID" value="NZ_VNHS01000001.1"/>
</dbReference>